<comment type="caution">
    <text evidence="2">The sequence shown here is derived from an EMBL/GenBank/DDBJ whole genome shotgun (WGS) entry which is preliminary data.</text>
</comment>
<dbReference type="Proteomes" id="UP000460298">
    <property type="component" value="Unassembled WGS sequence"/>
</dbReference>
<feature type="transmembrane region" description="Helical" evidence="1">
    <location>
        <begin position="28"/>
        <end position="52"/>
    </location>
</feature>
<sequence length="136" mass="15063">MQDVSVQEQLQQILLQLQRLEGQHTDPVAQILLSLVPLVGIIAGMVVLIIFIRHYYATRRQMIEAGRFPTPTIQYLRSLALLGGILAISSGLPLTLLFLVVEGISYPLLGGLIPLFVGIGLLIFFSLSRTESEHDR</sequence>
<proteinExistence type="predicted"/>
<evidence type="ECO:0000256" key="1">
    <source>
        <dbReference type="SAM" id="Phobius"/>
    </source>
</evidence>
<protein>
    <submittedName>
        <fullName evidence="2">Uncharacterized protein</fullName>
    </submittedName>
</protein>
<gene>
    <name evidence="2" type="ORF">F9K24_13360</name>
</gene>
<name>A0A833LWU7_9LEPT</name>
<evidence type="ECO:0000313" key="3">
    <source>
        <dbReference type="Proteomes" id="UP000460298"/>
    </source>
</evidence>
<keyword evidence="1" id="KW-0812">Transmembrane</keyword>
<accession>A0A833LWU7</accession>
<dbReference type="AlphaFoldDB" id="A0A833LWU7"/>
<evidence type="ECO:0000313" key="2">
    <source>
        <dbReference type="EMBL" id="KAB2931580.1"/>
    </source>
</evidence>
<keyword evidence="1" id="KW-1133">Transmembrane helix</keyword>
<dbReference type="EMBL" id="WBUI01000013">
    <property type="protein sequence ID" value="KAB2931580.1"/>
    <property type="molecule type" value="Genomic_DNA"/>
</dbReference>
<feature type="transmembrane region" description="Helical" evidence="1">
    <location>
        <begin position="106"/>
        <end position="127"/>
    </location>
</feature>
<keyword evidence="1" id="KW-0472">Membrane</keyword>
<feature type="transmembrane region" description="Helical" evidence="1">
    <location>
        <begin position="79"/>
        <end position="100"/>
    </location>
</feature>
<reference evidence="2 3" key="1">
    <citation type="submission" date="2019-10" db="EMBL/GenBank/DDBJ databases">
        <title>Extracellular Electron Transfer in a Candidatus Methanoperedens spp. Enrichment Culture.</title>
        <authorList>
            <person name="Berger S."/>
            <person name="Rangel Shaw D."/>
            <person name="Berben T."/>
            <person name="In 'T Zandt M."/>
            <person name="Frank J."/>
            <person name="Reimann J."/>
            <person name="Jetten M.S.M."/>
            <person name="Welte C.U."/>
        </authorList>
    </citation>
    <scope>NUCLEOTIDE SEQUENCE [LARGE SCALE GENOMIC DNA]</scope>
    <source>
        <strain evidence="2">SB12</strain>
    </source>
</reference>
<organism evidence="2 3">
    <name type="scientific">Leptonema illini</name>
    <dbReference type="NCBI Taxonomy" id="183"/>
    <lineage>
        <taxon>Bacteria</taxon>
        <taxon>Pseudomonadati</taxon>
        <taxon>Spirochaetota</taxon>
        <taxon>Spirochaetia</taxon>
        <taxon>Leptospirales</taxon>
        <taxon>Leptospiraceae</taxon>
        <taxon>Leptonema</taxon>
    </lineage>
</organism>